<dbReference type="InterPro" id="IPR027417">
    <property type="entry name" value="P-loop_NTPase"/>
</dbReference>
<keyword evidence="1 3" id="KW-0547">Nucleotide-binding</keyword>
<dbReference type="NCBIfam" id="TIGR00231">
    <property type="entry name" value="small_GTP"/>
    <property type="match status" value="1"/>
</dbReference>
<dbReference type="PANTHER" id="PTHR11711">
    <property type="entry name" value="ADP RIBOSYLATION FACTOR-RELATED"/>
    <property type="match status" value="1"/>
</dbReference>
<protein>
    <submittedName>
        <fullName evidence="6">Uncharacterized protein</fullName>
    </submittedName>
</protein>
<sequence length="225" mass="25305">NIQSMLAKRMSKVFNIFMSEKPASMAILGLDAAGKSTLVNLFRDVDLPTVPTLGFNIETVSICNTQIKVWDVGGQKEFINYWCEYVRDIQGLVFVIDIADAERFEASFEGFSTLVSHLQNNLPVLLLLNKKDLLGSDKNLENARIAKIKAVYNIKEQDTGMCSHIKAARRSLSTTGANMCATSRASSLSLTSRMPRGLRRRSRDSQHWCRISRTTCRCCSFLTRR</sequence>
<feature type="binding site" evidence="3">
    <location>
        <begin position="129"/>
        <end position="132"/>
    </location>
    <ligand>
        <name>GTP</name>
        <dbReference type="ChEBI" id="CHEBI:37565"/>
    </ligand>
</feature>
<dbReference type="PRINTS" id="PR00328">
    <property type="entry name" value="SAR1GTPBP"/>
</dbReference>
<dbReference type="Pfam" id="PF00025">
    <property type="entry name" value="Arf"/>
    <property type="match status" value="1"/>
</dbReference>
<dbReference type="SMART" id="SM00177">
    <property type="entry name" value="ARF"/>
    <property type="match status" value="1"/>
</dbReference>
<accession>A0A1B6IIT1</accession>
<dbReference type="Gene3D" id="3.40.50.300">
    <property type="entry name" value="P-loop containing nucleotide triphosphate hydrolases"/>
    <property type="match status" value="1"/>
</dbReference>
<evidence type="ECO:0000313" key="6">
    <source>
        <dbReference type="EMBL" id="JAS86820.1"/>
    </source>
</evidence>
<dbReference type="GO" id="GO:0016192">
    <property type="term" value="P:vesicle-mediated transport"/>
    <property type="evidence" value="ECO:0007669"/>
    <property type="project" value="UniProtKB-ARBA"/>
</dbReference>
<dbReference type="GO" id="GO:0051649">
    <property type="term" value="P:establishment of localization in cell"/>
    <property type="evidence" value="ECO:0007669"/>
    <property type="project" value="UniProtKB-ARBA"/>
</dbReference>
<dbReference type="InterPro" id="IPR024156">
    <property type="entry name" value="Small_GTPase_ARF"/>
</dbReference>
<evidence type="ECO:0000256" key="2">
    <source>
        <dbReference type="ARBA" id="ARBA00023134"/>
    </source>
</evidence>
<reference evidence="6" key="1">
    <citation type="submission" date="2015-11" db="EMBL/GenBank/DDBJ databases">
        <title>De novo transcriptome assembly of four potential Pierce s Disease insect vectors from Arizona vineyards.</title>
        <authorList>
            <person name="Tassone E.E."/>
        </authorList>
    </citation>
    <scope>NUCLEOTIDE SEQUENCE</scope>
</reference>
<feature type="binding site" evidence="4">
    <location>
        <position position="52"/>
    </location>
    <ligand>
        <name>Mg(2+)</name>
        <dbReference type="ChEBI" id="CHEBI:18420"/>
    </ligand>
</feature>
<comment type="similarity">
    <text evidence="5">Belongs to the small GTPase superfamily. Arf family.</text>
</comment>
<evidence type="ECO:0000256" key="5">
    <source>
        <dbReference type="RuleBase" id="RU003925"/>
    </source>
</evidence>
<feature type="binding site" evidence="3">
    <location>
        <begin position="29"/>
        <end position="36"/>
    </location>
    <ligand>
        <name>GTP</name>
        <dbReference type="ChEBI" id="CHEBI:37565"/>
    </ligand>
</feature>
<evidence type="ECO:0000256" key="4">
    <source>
        <dbReference type="PIRSR" id="PIRSR606689-2"/>
    </source>
</evidence>
<dbReference type="GO" id="GO:0003924">
    <property type="term" value="F:GTPase activity"/>
    <property type="evidence" value="ECO:0007669"/>
    <property type="project" value="InterPro"/>
</dbReference>
<dbReference type="AlphaFoldDB" id="A0A1B6IIT1"/>
<dbReference type="InterPro" id="IPR006689">
    <property type="entry name" value="Small_GTPase_ARF/SAR"/>
</dbReference>
<feature type="binding site" evidence="3">
    <location>
        <position position="74"/>
    </location>
    <ligand>
        <name>GTP</name>
        <dbReference type="ChEBI" id="CHEBI:37565"/>
    </ligand>
</feature>
<name>A0A1B6IIT1_9HEMI</name>
<dbReference type="InterPro" id="IPR005225">
    <property type="entry name" value="Small_GTP-bd"/>
</dbReference>
<dbReference type="SUPFAM" id="SSF52540">
    <property type="entry name" value="P-loop containing nucleoside triphosphate hydrolases"/>
    <property type="match status" value="1"/>
</dbReference>
<feature type="non-terminal residue" evidence="6">
    <location>
        <position position="1"/>
    </location>
</feature>
<evidence type="ECO:0000256" key="3">
    <source>
        <dbReference type="PIRSR" id="PIRSR606689-1"/>
    </source>
</evidence>
<dbReference type="GO" id="GO:0005525">
    <property type="term" value="F:GTP binding"/>
    <property type="evidence" value="ECO:0007669"/>
    <property type="project" value="UniProtKB-KW"/>
</dbReference>
<keyword evidence="4" id="KW-0479">Metal-binding</keyword>
<feature type="non-terminal residue" evidence="6">
    <location>
        <position position="225"/>
    </location>
</feature>
<keyword evidence="4" id="KW-0460">Magnesium</keyword>
<proteinExistence type="inferred from homology"/>
<dbReference type="GO" id="GO:0046872">
    <property type="term" value="F:metal ion binding"/>
    <property type="evidence" value="ECO:0007669"/>
    <property type="project" value="UniProtKB-KW"/>
</dbReference>
<dbReference type="SMART" id="SM00175">
    <property type="entry name" value="RAB"/>
    <property type="match status" value="1"/>
</dbReference>
<dbReference type="EMBL" id="GECU01020886">
    <property type="protein sequence ID" value="JAS86820.1"/>
    <property type="molecule type" value="Transcribed_RNA"/>
</dbReference>
<dbReference type="PROSITE" id="PS51417">
    <property type="entry name" value="ARF"/>
    <property type="match status" value="1"/>
</dbReference>
<keyword evidence="2 3" id="KW-0342">GTP-binding</keyword>
<gene>
    <name evidence="6" type="ORF">g.2610</name>
</gene>
<dbReference type="SMART" id="SM00178">
    <property type="entry name" value="SAR"/>
    <property type="match status" value="1"/>
</dbReference>
<feature type="binding site" evidence="4">
    <location>
        <position position="36"/>
    </location>
    <ligand>
        <name>Mg(2+)</name>
        <dbReference type="ChEBI" id="CHEBI:18420"/>
    </ligand>
</feature>
<evidence type="ECO:0000256" key="1">
    <source>
        <dbReference type="ARBA" id="ARBA00022741"/>
    </source>
</evidence>
<organism evidence="6">
    <name type="scientific">Homalodisca liturata</name>
    <dbReference type="NCBI Taxonomy" id="320908"/>
    <lineage>
        <taxon>Eukaryota</taxon>
        <taxon>Metazoa</taxon>
        <taxon>Ecdysozoa</taxon>
        <taxon>Arthropoda</taxon>
        <taxon>Hexapoda</taxon>
        <taxon>Insecta</taxon>
        <taxon>Pterygota</taxon>
        <taxon>Neoptera</taxon>
        <taxon>Paraneoptera</taxon>
        <taxon>Hemiptera</taxon>
        <taxon>Auchenorrhyncha</taxon>
        <taxon>Membracoidea</taxon>
        <taxon>Cicadellidae</taxon>
        <taxon>Cicadellinae</taxon>
        <taxon>Proconiini</taxon>
        <taxon>Homalodisca</taxon>
    </lineage>
</organism>